<protein>
    <submittedName>
        <fullName evidence="2">Uncharacterized protein</fullName>
    </submittedName>
</protein>
<dbReference type="Proteomes" id="UP001272242">
    <property type="component" value="Unassembled WGS sequence"/>
</dbReference>
<dbReference type="RefSeq" id="WP_320686886.1">
    <property type="nucleotide sequence ID" value="NZ_JAXBLV010000177.1"/>
</dbReference>
<evidence type="ECO:0000313" key="3">
    <source>
        <dbReference type="Proteomes" id="UP001272242"/>
    </source>
</evidence>
<feature type="transmembrane region" description="Helical" evidence="1">
    <location>
        <begin position="103"/>
        <end position="122"/>
    </location>
</feature>
<accession>A0ABU5EYA0</accession>
<reference evidence="3" key="1">
    <citation type="journal article" date="2023" name="Mar. Drugs">
        <title>Gemmata algarum, a Novel Planctomycete Isolated from an Algal Mat, Displays Antimicrobial Activity.</title>
        <authorList>
            <person name="Kumar G."/>
            <person name="Kallscheuer N."/>
            <person name="Kashif M."/>
            <person name="Ahamad S."/>
            <person name="Jagadeeshwari U."/>
            <person name="Pannikurungottu S."/>
            <person name="Haufschild T."/>
            <person name="Kabuu M."/>
            <person name="Sasikala C."/>
            <person name="Jogler C."/>
            <person name="Ramana C."/>
        </authorList>
    </citation>
    <scope>NUCLEOTIDE SEQUENCE [LARGE SCALE GENOMIC DNA]</scope>
    <source>
        <strain evidence="3">JC673</strain>
    </source>
</reference>
<name>A0ABU5EYA0_9BACT</name>
<keyword evidence="1" id="KW-1133">Transmembrane helix</keyword>
<comment type="caution">
    <text evidence="2">The sequence shown here is derived from an EMBL/GenBank/DDBJ whole genome shotgun (WGS) entry which is preliminary data.</text>
</comment>
<proteinExistence type="predicted"/>
<dbReference type="EMBL" id="JAXBLV010000177">
    <property type="protein sequence ID" value="MDY3560290.1"/>
    <property type="molecule type" value="Genomic_DNA"/>
</dbReference>
<sequence>MTRHAREAVSLALAAALGELALVALMTDWAQPGASALVLGFLLGPPLFLALAAWRRRTHADRSRVLFWVAVVIAVGGLGVLGFDLYRYDFDPQFRRTPGMNRVLVPVAQWGVLLIVWAGMTFQEMRERRAEGRR</sequence>
<keyword evidence="3" id="KW-1185">Reference proteome</keyword>
<gene>
    <name evidence="2" type="ORF">R5W23_001519</name>
</gene>
<feature type="transmembrane region" description="Helical" evidence="1">
    <location>
        <begin position="33"/>
        <end position="53"/>
    </location>
</feature>
<evidence type="ECO:0000313" key="2">
    <source>
        <dbReference type="EMBL" id="MDY3560290.1"/>
    </source>
</evidence>
<evidence type="ECO:0000256" key="1">
    <source>
        <dbReference type="SAM" id="Phobius"/>
    </source>
</evidence>
<keyword evidence="1" id="KW-0472">Membrane</keyword>
<keyword evidence="1" id="KW-0812">Transmembrane</keyword>
<feature type="transmembrane region" description="Helical" evidence="1">
    <location>
        <begin position="65"/>
        <end position="83"/>
    </location>
</feature>
<organism evidence="2 3">
    <name type="scientific">Gemmata algarum</name>
    <dbReference type="NCBI Taxonomy" id="2975278"/>
    <lineage>
        <taxon>Bacteria</taxon>
        <taxon>Pseudomonadati</taxon>
        <taxon>Planctomycetota</taxon>
        <taxon>Planctomycetia</taxon>
        <taxon>Gemmatales</taxon>
        <taxon>Gemmataceae</taxon>
        <taxon>Gemmata</taxon>
    </lineage>
</organism>